<keyword evidence="6" id="KW-0350">Heme biosynthesis</keyword>
<dbReference type="EC" id="1.3.3.3" evidence="4"/>
<keyword evidence="5 8" id="KW-0560">Oxidoreductase</keyword>
<keyword evidence="9" id="KW-1185">Reference proteome</keyword>
<dbReference type="Pfam" id="PF01218">
    <property type="entry name" value="Coprogen_oxidas"/>
    <property type="match status" value="1"/>
</dbReference>
<gene>
    <name evidence="8" type="ORF">EWU20_06550</name>
</gene>
<dbReference type="PIRSF" id="PIRSF000166">
    <property type="entry name" value="Coproporphyri_ox"/>
    <property type="match status" value="1"/>
</dbReference>
<dbReference type="AlphaFoldDB" id="A0A4Q9BBL4"/>
<evidence type="ECO:0000313" key="8">
    <source>
        <dbReference type="EMBL" id="TBH73031.1"/>
    </source>
</evidence>
<reference evidence="8 9" key="1">
    <citation type="submission" date="2019-02" db="EMBL/GenBank/DDBJ databases">
        <title>Genome of a new Bacteroidetes strain.</title>
        <authorList>
            <person name="Pitt A."/>
        </authorList>
    </citation>
    <scope>NUCLEOTIDE SEQUENCE [LARGE SCALE GENOMIC DNA]</scope>
    <source>
        <strain evidence="8 9">103A-SOEBACH</strain>
    </source>
</reference>
<dbReference type="GO" id="GO:0006782">
    <property type="term" value="P:protoporphyrinogen IX biosynthetic process"/>
    <property type="evidence" value="ECO:0007669"/>
    <property type="project" value="TreeGrafter"/>
</dbReference>
<dbReference type="GO" id="GO:0005737">
    <property type="term" value="C:cytoplasm"/>
    <property type="evidence" value="ECO:0007669"/>
    <property type="project" value="TreeGrafter"/>
</dbReference>
<dbReference type="EMBL" id="SEWY01000003">
    <property type="protein sequence ID" value="TBH73031.1"/>
    <property type="molecule type" value="Genomic_DNA"/>
</dbReference>
<dbReference type="OrthoDB" id="9777553at2"/>
<proteinExistence type="inferred from homology"/>
<accession>A0A4Q9BBL4</accession>
<protein>
    <recommendedName>
        <fullName evidence="4">coproporphyrinogen oxidase</fullName>
        <ecNumber evidence="4">1.3.3.3</ecNumber>
    </recommendedName>
</protein>
<dbReference type="InterPro" id="IPR036406">
    <property type="entry name" value="Coprogen_oxidase_aer_sf"/>
</dbReference>
<keyword evidence="7" id="KW-0627">Porphyrin biosynthesis</keyword>
<evidence type="ECO:0000256" key="4">
    <source>
        <dbReference type="ARBA" id="ARBA00012869"/>
    </source>
</evidence>
<organism evidence="8 9">
    <name type="scientific">Aquirufa antheringensis</name>
    <dbReference type="NCBI Taxonomy" id="2516559"/>
    <lineage>
        <taxon>Bacteria</taxon>
        <taxon>Pseudomonadati</taxon>
        <taxon>Bacteroidota</taxon>
        <taxon>Cytophagia</taxon>
        <taxon>Cytophagales</taxon>
        <taxon>Flectobacillaceae</taxon>
        <taxon>Aquirufa</taxon>
    </lineage>
</organism>
<dbReference type="PRINTS" id="PR00073">
    <property type="entry name" value="COPRGNOXDASE"/>
</dbReference>
<evidence type="ECO:0000313" key="9">
    <source>
        <dbReference type="Proteomes" id="UP000293583"/>
    </source>
</evidence>
<comment type="subunit">
    <text evidence="3">Homodimer.</text>
</comment>
<dbReference type="RefSeq" id="WP_130923187.1">
    <property type="nucleotide sequence ID" value="NZ_SEWY01000003.1"/>
</dbReference>
<comment type="similarity">
    <text evidence="2">Belongs to the aerobic coproporphyrinogen-III oxidase family.</text>
</comment>
<evidence type="ECO:0000256" key="6">
    <source>
        <dbReference type="ARBA" id="ARBA00023133"/>
    </source>
</evidence>
<dbReference type="NCBIfam" id="NF003727">
    <property type="entry name" value="PRK05330.1"/>
    <property type="match status" value="1"/>
</dbReference>
<evidence type="ECO:0000256" key="7">
    <source>
        <dbReference type="ARBA" id="ARBA00023244"/>
    </source>
</evidence>
<dbReference type="InterPro" id="IPR001260">
    <property type="entry name" value="Coprogen_oxidase_aer"/>
</dbReference>
<evidence type="ECO:0000256" key="3">
    <source>
        <dbReference type="ARBA" id="ARBA00011738"/>
    </source>
</evidence>
<dbReference type="PANTHER" id="PTHR10755:SF0">
    <property type="entry name" value="OXYGEN-DEPENDENT COPROPORPHYRINOGEN-III OXIDASE, MITOCHONDRIAL"/>
    <property type="match status" value="1"/>
</dbReference>
<dbReference type="Gene3D" id="3.40.1500.10">
    <property type="entry name" value="Coproporphyrinogen III oxidase, aerobic"/>
    <property type="match status" value="1"/>
</dbReference>
<dbReference type="GO" id="GO:0004109">
    <property type="term" value="F:coproporphyrinogen oxidase activity"/>
    <property type="evidence" value="ECO:0007669"/>
    <property type="project" value="UniProtKB-EC"/>
</dbReference>
<evidence type="ECO:0000256" key="1">
    <source>
        <dbReference type="ARBA" id="ARBA00005168"/>
    </source>
</evidence>
<dbReference type="PANTHER" id="PTHR10755">
    <property type="entry name" value="COPROPORPHYRINOGEN III OXIDASE, MITOCHONDRIAL"/>
    <property type="match status" value="1"/>
</dbReference>
<sequence length="293" mass="33511">MNKHDIAAYFQGLQDKICAGIAATDGVASFKEDKWTRAEGGGGRTRVIANGAILEKGGVNFSAVEGPLHPKMVTSLNVTEEVEFFATGVSIVMHPENPWVPIIHMNVRYFELSNGEFWFGGGIDLTPHIIIPEQAKWFHEQLKAVCDRFDSSFYPKYKTWADDYFYSPHREETRGVGGIFFDYIKGDREAVFEFVKAVGESFEPIYSHLMRLNASREFTQAEKEFQYIRRGRYVEFNLVHDRGTKFGLETNGRTESILMSLPPMAAWEYMYDPKVFPDGQKTFDLLKKGINWI</sequence>
<evidence type="ECO:0000256" key="2">
    <source>
        <dbReference type="ARBA" id="ARBA00010644"/>
    </source>
</evidence>
<comment type="caution">
    <text evidence="8">The sequence shown here is derived from an EMBL/GenBank/DDBJ whole genome shotgun (WGS) entry which is preliminary data.</text>
</comment>
<comment type="pathway">
    <text evidence="1">Porphyrin-containing compound metabolism; protoporphyrin-IX biosynthesis; protoporphyrinogen-IX from coproporphyrinogen-III (O2 route): step 1/1.</text>
</comment>
<dbReference type="Proteomes" id="UP000293583">
    <property type="component" value="Unassembled WGS sequence"/>
</dbReference>
<dbReference type="SUPFAM" id="SSF102886">
    <property type="entry name" value="Coproporphyrinogen III oxidase"/>
    <property type="match status" value="1"/>
</dbReference>
<evidence type="ECO:0000256" key="5">
    <source>
        <dbReference type="ARBA" id="ARBA00023002"/>
    </source>
</evidence>
<name>A0A4Q9BBL4_9BACT</name>